<keyword evidence="7 8" id="KW-0449">Lipoprotein</keyword>
<keyword evidence="6 8" id="KW-0998">Cell outer membrane</keyword>
<comment type="subcellular location">
    <subcellularLocation>
        <location evidence="2 8">Cell outer membrane</location>
        <topology evidence="2 8">Lipid-anchor</topology>
    </subcellularLocation>
</comment>
<keyword evidence="3" id="KW-0732">Signal</keyword>
<evidence type="ECO:0000256" key="5">
    <source>
        <dbReference type="ARBA" id="ARBA00023139"/>
    </source>
</evidence>
<keyword evidence="5 8" id="KW-0564">Palmitate</keyword>
<name>A0AAN1CFM0_BORHE</name>
<evidence type="ECO:0000256" key="7">
    <source>
        <dbReference type="ARBA" id="ARBA00023288"/>
    </source>
</evidence>
<proteinExistence type="predicted"/>
<dbReference type="Proteomes" id="UP000075229">
    <property type="component" value="Plasmid Unnamed"/>
</dbReference>
<organism evidence="9 10">
    <name type="scientific">Borrelia hermsii</name>
    <dbReference type="NCBI Taxonomy" id="140"/>
    <lineage>
        <taxon>Bacteria</taxon>
        <taxon>Pseudomonadati</taxon>
        <taxon>Spirochaetota</taxon>
        <taxon>Spirochaetia</taxon>
        <taxon>Spirochaetales</taxon>
        <taxon>Borreliaceae</taxon>
        <taxon>Borrelia</taxon>
    </lineage>
</organism>
<geneLocation type="plasmid" evidence="10">
    <name>lp32-1 sequence</name>
</geneLocation>
<keyword evidence="4 8" id="KW-0472">Membrane</keyword>
<dbReference type="EMBL" id="CP014812">
    <property type="protein sequence ID" value="AMR76108.1"/>
    <property type="molecule type" value="Genomic_DNA"/>
</dbReference>
<comment type="function">
    <text evidence="1 8">The Vlp and Vsp proteins are antigenically distinct proteins, only one vlp or vsp gene is transcriptionally active at any one time. Switching between these genes is a mechanism of host immune response evasion.</text>
</comment>
<evidence type="ECO:0000256" key="8">
    <source>
        <dbReference type="RuleBase" id="RU363105"/>
    </source>
</evidence>
<evidence type="ECO:0000256" key="6">
    <source>
        <dbReference type="ARBA" id="ARBA00023237"/>
    </source>
</evidence>
<dbReference type="RefSeq" id="WP_043924546.1">
    <property type="nucleotide sequence ID" value="NZ_CP014812.1"/>
</dbReference>
<evidence type="ECO:0000256" key="3">
    <source>
        <dbReference type="ARBA" id="ARBA00022729"/>
    </source>
</evidence>
<evidence type="ECO:0000313" key="10">
    <source>
        <dbReference type="Proteomes" id="UP000075229"/>
    </source>
</evidence>
<dbReference type="AlphaFoldDB" id="A0AAN1CFM0"/>
<evidence type="ECO:0000256" key="1">
    <source>
        <dbReference type="ARBA" id="ARBA00003932"/>
    </source>
</evidence>
<dbReference type="InterPro" id="IPR000680">
    <property type="entry name" value="Borrelia_lipo"/>
</dbReference>
<evidence type="ECO:0000256" key="4">
    <source>
        <dbReference type="ARBA" id="ARBA00023136"/>
    </source>
</evidence>
<evidence type="ECO:0000256" key="2">
    <source>
        <dbReference type="ARBA" id="ARBA00004459"/>
    </source>
</evidence>
<evidence type="ECO:0000313" key="9">
    <source>
        <dbReference type="EMBL" id="AMR76108.1"/>
    </source>
</evidence>
<keyword evidence="9" id="KW-0614">Plasmid</keyword>
<sequence>MCGKGSKREIGVDVGNYFKRIQGTVTDIKTKLEKIVLYMKSEGNLNAVGVETAIKTLIDNTRSKI</sequence>
<dbReference type="GO" id="GO:0009279">
    <property type="term" value="C:cell outer membrane"/>
    <property type="evidence" value="ECO:0007669"/>
    <property type="project" value="UniProtKB-SubCell"/>
</dbReference>
<dbReference type="Pfam" id="PF00921">
    <property type="entry name" value="Lipoprotein_2"/>
    <property type="match status" value="1"/>
</dbReference>
<reference evidence="9 10" key="1">
    <citation type="submission" date="2016-03" db="EMBL/GenBank/DDBJ databases">
        <title>Borrelia hermsii Genome sequencing and assembly.</title>
        <authorList>
            <person name="Bontemps-Gallo S."/>
            <person name="Stewart S."/>
        </authorList>
    </citation>
    <scope>NUCLEOTIDE SEQUENCE [LARGE SCALE GENOMIC DNA]</scope>
    <source>
        <strain evidence="9 10">DAH-2E7</strain>
        <plasmid evidence="10">lp32-1 sequence</plasmid>
    </source>
</reference>
<protein>
    <recommendedName>
        <fullName evidence="8">Variable large protein</fullName>
    </recommendedName>
</protein>
<gene>
    <name evidence="9" type="ORF">A0V01_05815</name>
</gene>
<accession>A0AAN1CFM0</accession>
<dbReference type="SUPFAM" id="SSF74748">
    <property type="entry name" value="Variable surface antigen VlsE"/>
    <property type="match status" value="1"/>
</dbReference>